<dbReference type="Proteomes" id="UP000790709">
    <property type="component" value="Unassembled WGS sequence"/>
</dbReference>
<comment type="caution">
    <text evidence="1">The sequence shown here is derived from an EMBL/GenBank/DDBJ whole genome shotgun (WGS) entry which is preliminary data.</text>
</comment>
<gene>
    <name evidence="1" type="ORF">BV22DRAFT_745430</name>
</gene>
<evidence type="ECO:0000313" key="2">
    <source>
        <dbReference type="Proteomes" id="UP000790709"/>
    </source>
</evidence>
<name>A0ACB8B6N5_9AGAM</name>
<organism evidence="1 2">
    <name type="scientific">Leucogyrophana mollusca</name>
    <dbReference type="NCBI Taxonomy" id="85980"/>
    <lineage>
        <taxon>Eukaryota</taxon>
        <taxon>Fungi</taxon>
        <taxon>Dikarya</taxon>
        <taxon>Basidiomycota</taxon>
        <taxon>Agaricomycotina</taxon>
        <taxon>Agaricomycetes</taxon>
        <taxon>Agaricomycetidae</taxon>
        <taxon>Boletales</taxon>
        <taxon>Boletales incertae sedis</taxon>
        <taxon>Leucogyrophana</taxon>
    </lineage>
</organism>
<dbReference type="EMBL" id="MU266536">
    <property type="protein sequence ID" value="KAH7921239.1"/>
    <property type="molecule type" value="Genomic_DNA"/>
</dbReference>
<proteinExistence type="predicted"/>
<evidence type="ECO:0000313" key="1">
    <source>
        <dbReference type="EMBL" id="KAH7921239.1"/>
    </source>
</evidence>
<protein>
    <submittedName>
        <fullName evidence="1">Uncharacterized protein</fullName>
    </submittedName>
</protein>
<accession>A0ACB8B6N5</accession>
<sequence length="553" mass="59915">MLFSGTACFSRRVPKVLVNEWGAHGGTVAEPHKRASAKFFFAVFPEEEWVTTLLSRSVVVFHAGWIAHCVAQNFRVPIAGYVLDEHFSQDTHFKIIEASIPKSAPVASLSVHNPTLASFDPPGTNPTPPSTPPTSASPNYLLKRKRSSYEGESGSSDAYHNIPRRPKKRRVLRFSPSFSPTKHAKISNLGLAASHPGGALMLPNPMNAANAEDKGTSGTVGPVFSVTCSPARSGVSPAPQVDQCIGNMPVFRSLAPDASHPPPAPDGAHSGNSASGNTFSKPNPAQAPFFNSTAQLPPPSPNGAHFRFPALAPVQVRFLHRFTPQPPLTPNGVHLLGQGFNVIHCLSDAGSPTATRADAAPFIEEPNKFMAAENTANETEAFTEKPNTTHFHALPPAHPSDTSPARLPETKHATRSTPKLDFVDFLEVANLKKAPVSQRVRFQCRDRNDVGTGLEPSDDSRVSNIQQPRPETRRHPVEGEADTVHFLIEDILRCRRRPPQRSLKANGKPAEVQDAKMTTDADDGSSPRVALFMPGSTYHDRQFSYSEGRRKGV</sequence>
<reference evidence="1" key="1">
    <citation type="journal article" date="2021" name="New Phytol.">
        <title>Evolutionary innovations through gain and loss of genes in the ectomycorrhizal Boletales.</title>
        <authorList>
            <person name="Wu G."/>
            <person name="Miyauchi S."/>
            <person name="Morin E."/>
            <person name="Kuo A."/>
            <person name="Drula E."/>
            <person name="Varga T."/>
            <person name="Kohler A."/>
            <person name="Feng B."/>
            <person name="Cao Y."/>
            <person name="Lipzen A."/>
            <person name="Daum C."/>
            <person name="Hundley H."/>
            <person name="Pangilinan J."/>
            <person name="Johnson J."/>
            <person name="Barry K."/>
            <person name="LaButti K."/>
            <person name="Ng V."/>
            <person name="Ahrendt S."/>
            <person name="Min B."/>
            <person name="Choi I.G."/>
            <person name="Park H."/>
            <person name="Plett J.M."/>
            <person name="Magnuson J."/>
            <person name="Spatafora J.W."/>
            <person name="Nagy L.G."/>
            <person name="Henrissat B."/>
            <person name="Grigoriev I.V."/>
            <person name="Yang Z.L."/>
            <person name="Xu J."/>
            <person name="Martin F.M."/>
        </authorList>
    </citation>
    <scope>NUCLEOTIDE SEQUENCE</scope>
    <source>
        <strain evidence="1">KUC20120723A-06</strain>
    </source>
</reference>
<keyword evidence="2" id="KW-1185">Reference proteome</keyword>